<reference evidence="2 3" key="1">
    <citation type="submission" date="2024-05" db="EMBL/GenBank/DDBJ databases">
        <authorList>
            <person name="Liu Q."/>
            <person name="Xin Y.-H."/>
        </authorList>
    </citation>
    <scope>NUCLEOTIDE SEQUENCE [LARGE SCALE GENOMIC DNA]</scope>
    <source>
        <strain evidence="2 3">CGMCC 1.15349</strain>
    </source>
</reference>
<dbReference type="EMBL" id="JBDIMF010000002">
    <property type="protein sequence ID" value="MEN2786114.1"/>
    <property type="molecule type" value="Genomic_DNA"/>
</dbReference>
<dbReference type="InterPro" id="IPR010982">
    <property type="entry name" value="Lambda_DNA-bd_dom_sf"/>
</dbReference>
<dbReference type="SUPFAM" id="SSF47413">
    <property type="entry name" value="lambda repressor-like DNA-binding domains"/>
    <property type="match status" value="1"/>
</dbReference>
<protein>
    <submittedName>
        <fullName evidence="2">Helix-turn-helix transcriptional regulator</fullName>
    </submittedName>
</protein>
<evidence type="ECO:0000313" key="3">
    <source>
        <dbReference type="Proteomes" id="UP001404104"/>
    </source>
</evidence>
<dbReference type="InterPro" id="IPR001387">
    <property type="entry name" value="Cro/C1-type_HTH"/>
</dbReference>
<organism evidence="2 3">
    <name type="scientific">Sphingomonas qilianensis</name>
    <dbReference type="NCBI Taxonomy" id="1736690"/>
    <lineage>
        <taxon>Bacteria</taxon>
        <taxon>Pseudomonadati</taxon>
        <taxon>Pseudomonadota</taxon>
        <taxon>Alphaproteobacteria</taxon>
        <taxon>Sphingomonadales</taxon>
        <taxon>Sphingomonadaceae</taxon>
        <taxon>Sphingomonas</taxon>
    </lineage>
</organism>
<name>A0ABU9XQL8_9SPHN</name>
<evidence type="ECO:0000259" key="1">
    <source>
        <dbReference type="PROSITE" id="PS50943"/>
    </source>
</evidence>
<proteinExistence type="predicted"/>
<gene>
    <name evidence="2" type="ORF">ABC969_06720</name>
</gene>
<dbReference type="RefSeq" id="WP_345863917.1">
    <property type="nucleotide sequence ID" value="NZ_JBDIMF010000002.1"/>
</dbReference>
<accession>A0ABU9XQL8</accession>
<dbReference type="Gene3D" id="1.10.260.40">
    <property type="entry name" value="lambda repressor-like DNA-binding domains"/>
    <property type="match status" value="1"/>
</dbReference>
<dbReference type="CDD" id="cd00093">
    <property type="entry name" value="HTH_XRE"/>
    <property type="match status" value="1"/>
</dbReference>
<dbReference type="Proteomes" id="UP001404104">
    <property type="component" value="Unassembled WGS sequence"/>
</dbReference>
<sequence length="380" mass="40476">MGSRRDIAAIVADPFRAIVFPNRVRDQRRQAGMAKLLQLAGKLPHIPYVRLSKIERGEVVAKASELIAIADQLGVPPHDLLIDIADTDFDIAAWAAGLQDWEAADPEEDRLAVLLAAALRALRDSDGSRTIAALERDFGIAPVILSRLENAFKPLGRWNRQTIDALCRLFGVADGAALRTHLTTLFGGGLLDPYLAQIANPAHRMARSRDKIAALRRDLQEGRVPPRPAKTPQPGRIIPFAVNDVGGTAAESLDAAPSEMVRLVPVFGAPLPDGLIARTATGDVVEAPRSAGRDAYGLRVCRATLGPGLPARAVVVVDPGRFPASGGIAAVTEESGIRLLMVTCDRHGSMMGYSQNPDLEIAMEGLPASAVATVIGAIYE</sequence>
<feature type="domain" description="HTH cro/C1-type" evidence="1">
    <location>
        <begin position="51"/>
        <end position="80"/>
    </location>
</feature>
<dbReference type="PROSITE" id="PS50943">
    <property type="entry name" value="HTH_CROC1"/>
    <property type="match status" value="1"/>
</dbReference>
<dbReference type="SMART" id="SM00530">
    <property type="entry name" value="HTH_XRE"/>
    <property type="match status" value="2"/>
</dbReference>
<evidence type="ECO:0000313" key="2">
    <source>
        <dbReference type="EMBL" id="MEN2786114.1"/>
    </source>
</evidence>
<keyword evidence="3" id="KW-1185">Reference proteome</keyword>
<comment type="caution">
    <text evidence="2">The sequence shown here is derived from an EMBL/GenBank/DDBJ whole genome shotgun (WGS) entry which is preliminary data.</text>
</comment>